<name>A0A9N9DZQ8_9GLOM</name>
<dbReference type="Proteomes" id="UP000789831">
    <property type="component" value="Unassembled WGS sequence"/>
</dbReference>
<evidence type="ECO:0000313" key="1">
    <source>
        <dbReference type="EMBL" id="CAG8659272.1"/>
    </source>
</evidence>
<reference evidence="1" key="1">
    <citation type="submission" date="2021-06" db="EMBL/GenBank/DDBJ databases">
        <authorList>
            <person name="Kallberg Y."/>
            <person name="Tangrot J."/>
            <person name="Rosling A."/>
        </authorList>
    </citation>
    <scope>NUCLEOTIDE SEQUENCE</scope>
    <source>
        <strain evidence="1">MT106</strain>
    </source>
</reference>
<organism evidence="1 2">
    <name type="scientific">Ambispora gerdemannii</name>
    <dbReference type="NCBI Taxonomy" id="144530"/>
    <lineage>
        <taxon>Eukaryota</taxon>
        <taxon>Fungi</taxon>
        <taxon>Fungi incertae sedis</taxon>
        <taxon>Mucoromycota</taxon>
        <taxon>Glomeromycotina</taxon>
        <taxon>Glomeromycetes</taxon>
        <taxon>Archaeosporales</taxon>
        <taxon>Ambisporaceae</taxon>
        <taxon>Ambispora</taxon>
    </lineage>
</organism>
<evidence type="ECO:0000313" key="2">
    <source>
        <dbReference type="Proteomes" id="UP000789831"/>
    </source>
</evidence>
<dbReference type="EMBL" id="CAJVPL010005596">
    <property type="protein sequence ID" value="CAG8659272.1"/>
    <property type="molecule type" value="Genomic_DNA"/>
</dbReference>
<dbReference type="AlphaFoldDB" id="A0A9N9DZQ8"/>
<proteinExistence type="predicted"/>
<keyword evidence="2" id="KW-1185">Reference proteome</keyword>
<protein>
    <submittedName>
        <fullName evidence="1">1449_t:CDS:1</fullName>
    </submittedName>
</protein>
<comment type="caution">
    <text evidence="1">The sequence shown here is derived from an EMBL/GenBank/DDBJ whole genome shotgun (WGS) entry which is preliminary data.</text>
</comment>
<gene>
    <name evidence="1" type="ORF">AGERDE_LOCUS11734</name>
</gene>
<feature type="non-terminal residue" evidence="1">
    <location>
        <position position="1"/>
    </location>
</feature>
<accession>A0A9N9DZQ8</accession>
<sequence length="154" mass="16626">FPQSCIPGSYNRYRVRVGEPENEFTPNVLFLNDSDSISFEWMCDVELGVQKAGAEIIIYSSVDARKNGGYFFYTSNNNGQCGKGMHLTVVVIPPQEIGQGSVSSTTAYPVRATTSIIPTMSIAKPLYATITEKPSLSNEAAGGVGQGWGSLLDF</sequence>